<dbReference type="RefSeq" id="WP_130154626.1">
    <property type="nucleotide sequence ID" value="NZ_SCFB01000025.1"/>
</dbReference>
<feature type="compositionally biased region" description="Low complexity" evidence="1">
    <location>
        <begin position="374"/>
        <end position="385"/>
    </location>
</feature>
<accession>A0A4Q7DGF7</accession>
<dbReference type="EMBL" id="SCFB01000025">
    <property type="protein sequence ID" value="RZI45139.1"/>
    <property type="molecule type" value="Genomic_DNA"/>
</dbReference>
<dbReference type="AlphaFoldDB" id="A0A4Q7DGF7"/>
<evidence type="ECO:0000313" key="4">
    <source>
        <dbReference type="Proteomes" id="UP000293550"/>
    </source>
</evidence>
<feature type="signal peptide" evidence="2">
    <location>
        <begin position="1"/>
        <end position="20"/>
    </location>
</feature>
<gene>
    <name evidence="3" type="ORF">EQU50_08140</name>
</gene>
<feature type="chain" id="PRO_5020492331" evidence="2">
    <location>
        <begin position="21"/>
        <end position="422"/>
    </location>
</feature>
<reference evidence="3 4" key="1">
    <citation type="submission" date="2018-10" db="EMBL/GenBank/DDBJ databases">
        <title>An updated phylogeny of the Alphaproteobacteria reveals that the parasitic Rickettsiales and Holosporales have independent origins.</title>
        <authorList>
            <person name="Munoz-Gomez S.A."/>
            <person name="Hess S."/>
            <person name="Burger G."/>
            <person name="Lang B.F."/>
            <person name="Susko E."/>
            <person name="Slamovits C.H."/>
            <person name="Roger A.J."/>
        </authorList>
    </citation>
    <scope>NUCLEOTIDE SEQUENCE [LARGE SCALE GENOMIC DNA]</scope>
    <source>
        <strain evidence="3">HOLO01</strain>
    </source>
</reference>
<keyword evidence="2" id="KW-0732">Signal</keyword>
<proteinExistence type="predicted"/>
<comment type="caution">
    <text evidence="3">The sequence shown here is derived from an EMBL/GenBank/DDBJ whole genome shotgun (WGS) entry which is preliminary data.</text>
</comment>
<sequence>MGRKFFTCLWLSTFVCCVHAATTSTFDQDFIKQTLGKMLIDNPLKDFKGDAPDVTKTISIGFHSSQEIEYFPRVRKYKVPDQLMGYMAYLFANQDIRTLKELFYEPKRKEWNELGAKLAVNPLSSLGIMCFLDTGKKRLIEALGQQNISAYRVEFYIIPLIDQMLLQIYGGLWGETEKNIDEEKLLTLTGILKRTAFSQKAYGRPEYDIDALIQKSDQGYLHDFSSVFKKEWYDSYVKNSDILGTRGVRDELGHQLAKLTIGAVTQGLSISSAYIDCLIKKALNTPNFTVGAVERILVFMENLRLKLTQNQTGQLLYFVDELEAVERDFYESLYEAFIPSAMAKEVSKTCEDSPRPVKRSSLSARLHKLFSKKTGTSGVTKGKLSAPSTHSPPSIPSCAKDTLPVVSKNLRDQLTARIKALG</sequence>
<dbReference type="Proteomes" id="UP000293550">
    <property type="component" value="Unassembled WGS sequence"/>
</dbReference>
<evidence type="ECO:0000313" key="3">
    <source>
        <dbReference type="EMBL" id="RZI45139.1"/>
    </source>
</evidence>
<name>A0A4Q7DGF7_9PROT</name>
<dbReference type="OrthoDB" id="287932at2"/>
<feature type="region of interest" description="Disordered" evidence="1">
    <location>
        <begin position="374"/>
        <end position="398"/>
    </location>
</feature>
<protein>
    <submittedName>
        <fullName evidence="3">Uncharacterized protein</fullName>
    </submittedName>
</protein>
<keyword evidence="4" id="KW-1185">Reference proteome</keyword>
<organism evidence="3 4">
    <name type="scientific">Candidatus Finniella inopinata</name>
    <dbReference type="NCBI Taxonomy" id="1696036"/>
    <lineage>
        <taxon>Bacteria</taxon>
        <taxon>Pseudomonadati</taxon>
        <taxon>Pseudomonadota</taxon>
        <taxon>Alphaproteobacteria</taxon>
        <taxon>Holosporales</taxon>
        <taxon>Candidatus Paracaedibacteraceae</taxon>
        <taxon>Candidatus Finniella</taxon>
    </lineage>
</organism>
<evidence type="ECO:0000256" key="2">
    <source>
        <dbReference type="SAM" id="SignalP"/>
    </source>
</evidence>
<evidence type="ECO:0000256" key="1">
    <source>
        <dbReference type="SAM" id="MobiDB-lite"/>
    </source>
</evidence>